<keyword evidence="7" id="KW-0547">Nucleotide-binding</keyword>
<reference evidence="12" key="1">
    <citation type="journal article" date="2022" name="Int. J. Syst. Evol. Microbiol.">
        <title>Anaeromyxobacter oryzae sp. nov., Anaeromyxobacter diazotrophicus sp. nov. and Anaeromyxobacter paludicola sp. nov., isolated from paddy soils.</title>
        <authorList>
            <person name="Itoh H."/>
            <person name="Xu Z."/>
            <person name="Mise K."/>
            <person name="Masuda Y."/>
            <person name="Ushijima N."/>
            <person name="Hayakawa C."/>
            <person name="Shiratori Y."/>
            <person name="Senoo K."/>
        </authorList>
    </citation>
    <scope>NUCLEOTIDE SEQUENCE [LARGE SCALE GENOMIC DNA]</scope>
    <source>
        <strain evidence="12">Red630</strain>
    </source>
</reference>
<dbReference type="EMBL" id="AP025592">
    <property type="protein sequence ID" value="BDG07846.1"/>
    <property type="molecule type" value="Genomic_DNA"/>
</dbReference>
<proteinExistence type="inferred from homology"/>
<evidence type="ECO:0000256" key="8">
    <source>
        <dbReference type="ARBA" id="ARBA00022840"/>
    </source>
</evidence>
<keyword evidence="8" id="KW-0067">ATP-binding</keyword>
<name>A0ABM7X7P1_9BACT</name>
<evidence type="ECO:0000256" key="5">
    <source>
        <dbReference type="ARBA" id="ARBA00022694"/>
    </source>
</evidence>
<keyword evidence="6" id="KW-0479">Metal-binding</keyword>
<evidence type="ECO:0000256" key="4">
    <source>
        <dbReference type="ARBA" id="ARBA00022490"/>
    </source>
</evidence>
<accession>A0ABM7X7P1</accession>
<keyword evidence="5" id="KW-0819">tRNA processing</keyword>
<protein>
    <recommendedName>
        <fullName evidence="3">tRNA threonylcarbamoyladenosine biosynthesis protein TsaE</fullName>
    </recommendedName>
    <alternativeName>
        <fullName evidence="10">t(6)A37 threonylcarbamoyladenosine biosynthesis protein TsaE</fullName>
    </alternativeName>
</protein>
<comment type="subcellular location">
    <subcellularLocation>
        <location evidence="1">Cytoplasm</location>
    </subcellularLocation>
</comment>
<evidence type="ECO:0000256" key="1">
    <source>
        <dbReference type="ARBA" id="ARBA00004496"/>
    </source>
</evidence>
<evidence type="ECO:0000256" key="2">
    <source>
        <dbReference type="ARBA" id="ARBA00007599"/>
    </source>
</evidence>
<comment type="similarity">
    <text evidence="2">Belongs to the TsaE family.</text>
</comment>
<keyword evidence="9" id="KW-0460">Magnesium</keyword>
<evidence type="ECO:0000256" key="3">
    <source>
        <dbReference type="ARBA" id="ARBA00019010"/>
    </source>
</evidence>
<dbReference type="SUPFAM" id="SSF52540">
    <property type="entry name" value="P-loop containing nucleoside triphosphate hydrolases"/>
    <property type="match status" value="1"/>
</dbReference>
<gene>
    <name evidence="11" type="ORF">AMPC_09590</name>
</gene>
<evidence type="ECO:0000256" key="9">
    <source>
        <dbReference type="ARBA" id="ARBA00022842"/>
    </source>
</evidence>
<keyword evidence="12" id="KW-1185">Reference proteome</keyword>
<keyword evidence="4" id="KW-0963">Cytoplasm</keyword>
<dbReference type="PANTHER" id="PTHR33540">
    <property type="entry name" value="TRNA THREONYLCARBAMOYLADENOSINE BIOSYNTHESIS PROTEIN TSAE"/>
    <property type="match status" value="1"/>
</dbReference>
<evidence type="ECO:0000256" key="7">
    <source>
        <dbReference type="ARBA" id="ARBA00022741"/>
    </source>
</evidence>
<dbReference type="Proteomes" id="UP001162734">
    <property type="component" value="Chromosome"/>
</dbReference>
<dbReference type="NCBIfam" id="TIGR00150">
    <property type="entry name" value="T6A_YjeE"/>
    <property type="match status" value="1"/>
</dbReference>
<evidence type="ECO:0000256" key="6">
    <source>
        <dbReference type="ARBA" id="ARBA00022723"/>
    </source>
</evidence>
<evidence type="ECO:0000313" key="11">
    <source>
        <dbReference type="EMBL" id="BDG07846.1"/>
    </source>
</evidence>
<sequence length="170" mass="17964">MSGPAQVFEARRTTRSAGATRKLGVRLGELLEPGDVVALVGELGAGKTQLIRGACEGAQVPAQEVASPTFAIVAQYRGRLPVFHADLYRVADEDELHATGFFDLVGGPGATLVEWADRIPGALPAERLELRLAHDPARPSVRHLEVRGTGARHAALARALLAPAPRGAVR</sequence>
<organism evidence="11 12">
    <name type="scientific">Anaeromyxobacter paludicola</name>
    <dbReference type="NCBI Taxonomy" id="2918171"/>
    <lineage>
        <taxon>Bacteria</taxon>
        <taxon>Pseudomonadati</taxon>
        <taxon>Myxococcota</taxon>
        <taxon>Myxococcia</taxon>
        <taxon>Myxococcales</taxon>
        <taxon>Cystobacterineae</taxon>
        <taxon>Anaeromyxobacteraceae</taxon>
        <taxon>Anaeromyxobacter</taxon>
    </lineage>
</organism>
<dbReference type="Gene3D" id="3.40.50.300">
    <property type="entry name" value="P-loop containing nucleotide triphosphate hydrolases"/>
    <property type="match status" value="1"/>
</dbReference>
<evidence type="ECO:0000313" key="12">
    <source>
        <dbReference type="Proteomes" id="UP001162734"/>
    </source>
</evidence>
<evidence type="ECO:0000256" key="10">
    <source>
        <dbReference type="ARBA" id="ARBA00032441"/>
    </source>
</evidence>
<dbReference type="Pfam" id="PF02367">
    <property type="entry name" value="TsaE"/>
    <property type="match status" value="1"/>
</dbReference>
<dbReference type="PANTHER" id="PTHR33540:SF2">
    <property type="entry name" value="TRNA THREONYLCARBAMOYLADENOSINE BIOSYNTHESIS PROTEIN TSAE"/>
    <property type="match status" value="1"/>
</dbReference>
<dbReference type="InterPro" id="IPR027417">
    <property type="entry name" value="P-loop_NTPase"/>
</dbReference>
<dbReference type="InterPro" id="IPR003442">
    <property type="entry name" value="T6A_TsaE"/>
</dbReference>